<accession>A0AAW0MFJ7</accession>
<dbReference type="AlphaFoldDB" id="A0AAW0MFJ7"/>
<gene>
    <name evidence="1" type="ORF">CFP56_000262</name>
</gene>
<reference evidence="1" key="1">
    <citation type="submission" date="2017-12" db="EMBL/GenBank/DDBJ databases">
        <authorList>
            <person name="Barbosa P."/>
            <person name="Usie A."/>
            <person name="Ramos A.M."/>
        </authorList>
    </citation>
    <scope>NUCLEOTIDE SEQUENCE</scope>
    <source>
        <strain evidence="1">HL8</strain>
        <tissue evidence="1">Leaves</tissue>
    </source>
</reference>
<proteinExistence type="predicted"/>
<dbReference type="InterPro" id="IPR019538">
    <property type="entry name" value="PSMD5"/>
</dbReference>
<name>A0AAW0MFJ7_QUESU</name>
<sequence>MTFKQRCQIKNEVVSVGVGVSVSGVTATEPEAVGGIVFIKQAASERQRENEGWELEENEGGPKERGVSASFGGQNYMNTLLSQKFAKKPVYFVSARYACTNQNLKISPISPNGPGVKIVISALDKILELSESQDTDEIGMVGTFRTGTQASTGINEQVAAASMDAIKKLAGSPEGMDIIFPANNNEATHLGNVAARCSSLGRVRVLALIVKLFSISNSVASTIYNSNLLNLFEAEINNTNDTLVTLSALELLYEVGC</sequence>
<dbReference type="PANTHER" id="PTHR13554">
    <property type="entry name" value="26S PROTEASOME NON-ATPASE REGULATORY SUBUNIT 5-RELATED"/>
    <property type="match status" value="1"/>
</dbReference>
<organism evidence="1">
    <name type="scientific">Quercus suber</name>
    <name type="common">Cork oak</name>
    <dbReference type="NCBI Taxonomy" id="58331"/>
    <lineage>
        <taxon>Eukaryota</taxon>
        <taxon>Viridiplantae</taxon>
        <taxon>Streptophyta</taxon>
        <taxon>Embryophyta</taxon>
        <taxon>Tracheophyta</taxon>
        <taxon>Spermatophyta</taxon>
        <taxon>Magnoliopsida</taxon>
        <taxon>eudicotyledons</taxon>
        <taxon>Gunneridae</taxon>
        <taxon>Pentapetalae</taxon>
        <taxon>rosids</taxon>
        <taxon>fabids</taxon>
        <taxon>Fagales</taxon>
        <taxon>Fagaceae</taxon>
        <taxon>Quercus</taxon>
    </lineage>
</organism>
<dbReference type="EMBL" id="PKMF04000001">
    <property type="protein sequence ID" value="KAK7861563.1"/>
    <property type="molecule type" value="Genomic_DNA"/>
</dbReference>
<reference evidence="1" key="2">
    <citation type="journal article" date="2018" name="Sci. Data">
        <title>The draft genome sequence of cork oak.</title>
        <authorList>
            <person name="Ramos A.M."/>
            <person name="Usie A."/>
            <person name="Barbosa P."/>
            <person name="Barros P.M."/>
            <person name="Capote T."/>
            <person name="Chaves I."/>
            <person name="Simoes F."/>
            <person name="Abreu I."/>
            <person name="Carrasquinho I."/>
            <person name="Faro C."/>
            <person name="Guimaraes J.B."/>
            <person name="Mendonca D."/>
            <person name="Nobrega F."/>
            <person name="Rodrigues L."/>
            <person name="Saibo N.J.M."/>
            <person name="Varela M.C."/>
            <person name="Egas C."/>
            <person name="Matos J."/>
            <person name="Miguel C.M."/>
            <person name="Oliveira M.M."/>
            <person name="Ricardo C.P."/>
            <person name="Goncalves S."/>
        </authorList>
    </citation>
    <scope>NUCLEOTIDE SEQUENCE [LARGE SCALE GENOMIC DNA]</scope>
    <source>
        <strain evidence="1">HL8</strain>
    </source>
</reference>
<dbReference type="PANTHER" id="PTHR13554:SF10">
    <property type="entry name" value="26S PROTEASOME NON-ATPASE REGULATORY SUBUNIT 5"/>
    <property type="match status" value="1"/>
</dbReference>
<protein>
    <submittedName>
        <fullName evidence="1">Uncharacterized protein</fullName>
    </submittedName>
</protein>
<dbReference type="GO" id="GO:0043248">
    <property type="term" value="P:proteasome assembly"/>
    <property type="evidence" value="ECO:0007669"/>
    <property type="project" value="InterPro"/>
</dbReference>
<evidence type="ECO:0000313" key="1">
    <source>
        <dbReference type="EMBL" id="KAK7861563.1"/>
    </source>
</evidence>
<comment type="caution">
    <text evidence="1">The sequence shown here is derived from an EMBL/GenBank/DDBJ whole genome shotgun (WGS) entry which is preliminary data.</text>
</comment>
<dbReference type="GO" id="GO:0005829">
    <property type="term" value="C:cytosol"/>
    <property type="evidence" value="ECO:0007669"/>
    <property type="project" value="TreeGrafter"/>
</dbReference>
<reference evidence="1" key="3">
    <citation type="submission" date="2023-07" db="EMBL/GenBank/DDBJ databases">
        <title>An improved reference 1 genome and first organelle genomes of Quercus suber.</title>
        <authorList>
            <consortium name="Genosuber Consortium"/>
            <person name="Usie A."/>
            <person name="Serra O."/>
            <person name="Barros P."/>
        </authorList>
    </citation>
    <scope>NUCLEOTIDE SEQUENCE</scope>
    <source>
        <strain evidence="1">HL8</strain>
        <tissue evidence="1">Leaves</tissue>
    </source>
</reference>